<evidence type="ECO:0000313" key="3">
    <source>
        <dbReference type="Proteomes" id="UP000577707"/>
    </source>
</evidence>
<dbReference type="Pfam" id="PF06013">
    <property type="entry name" value="WXG100"/>
    <property type="match status" value="1"/>
</dbReference>
<dbReference type="EMBL" id="JACHXG010000002">
    <property type="protein sequence ID" value="MBB3088191.1"/>
    <property type="molecule type" value="Genomic_DNA"/>
</dbReference>
<dbReference type="Gene3D" id="1.10.287.1060">
    <property type="entry name" value="ESAT-6-like"/>
    <property type="match status" value="1"/>
</dbReference>
<evidence type="ECO:0000313" key="2">
    <source>
        <dbReference type="EMBL" id="MBB3088191.1"/>
    </source>
</evidence>
<dbReference type="InterPro" id="IPR036689">
    <property type="entry name" value="ESAT-6-like_sf"/>
</dbReference>
<sequence>MSSEIKQGQAINAAVAFIQETKSKLDSINKRTVHEARAQSQGGWEGQGGNAFRGVMDTFEQKATTITNALDELTAGLEKARKLGTEADDETAGQSSAVRSTIEGTNFSF</sequence>
<keyword evidence="3" id="KW-1185">Reference proteome</keyword>
<name>A0A7W5A2A7_9ACTN</name>
<gene>
    <name evidence="2" type="ORF">FHS12_001124</name>
</gene>
<comment type="caution">
    <text evidence="2">The sequence shown here is derived from an EMBL/GenBank/DDBJ whole genome shotgun (WGS) entry which is preliminary data.</text>
</comment>
<reference evidence="2 3" key="1">
    <citation type="submission" date="2020-08" db="EMBL/GenBank/DDBJ databases">
        <title>Genomic Encyclopedia of Type Strains, Phase III (KMG-III): the genomes of soil and plant-associated and newly described type strains.</title>
        <authorList>
            <person name="Whitman W."/>
        </authorList>
    </citation>
    <scope>NUCLEOTIDE SEQUENCE [LARGE SCALE GENOMIC DNA]</scope>
    <source>
        <strain evidence="2 3">CECT 3302</strain>
    </source>
</reference>
<accession>A0A7W5A2A7</accession>
<evidence type="ECO:0000256" key="1">
    <source>
        <dbReference type="SAM" id="MobiDB-lite"/>
    </source>
</evidence>
<dbReference type="SUPFAM" id="SSF140453">
    <property type="entry name" value="EsxAB dimer-like"/>
    <property type="match status" value="1"/>
</dbReference>
<proteinExistence type="predicted"/>
<protein>
    <submittedName>
        <fullName evidence="2">WXG100 family type VII secretion target</fullName>
    </submittedName>
</protein>
<organism evidence="2 3">
    <name type="scientific">Nocardioides albus</name>
    <dbReference type="NCBI Taxonomy" id="1841"/>
    <lineage>
        <taxon>Bacteria</taxon>
        <taxon>Bacillati</taxon>
        <taxon>Actinomycetota</taxon>
        <taxon>Actinomycetes</taxon>
        <taxon>Propionibacteriales</taxon>
        <taxon>Nocardioidaceae</taxon>
        <taxon>Nocardioides</taxon>
    </lineage>
</organism>
<feature type="compositionally biased region" description="Polar residues" evidence="1">
    <location>
        <begin position="92"/>
        <end position="109"/>
    </location>
</feature>
<dbReference type="Proteomes" id="UP000577707">
    <property type="component" value="Unassembled WGS sequence"/>
</dbReference>
<dbReference type="InterPro" id="IPR010310">
    <property type="entry name" value="T7SS_ESAT-6-like"/>
</dbReference>
<dbReference type="AlphaFoldDB" id="A0A7W5A2A7"/>
<dbReference type="RefSeq" id="WP_183543047.1">
    <property type="nucleotide sequence ID" value="NZ_BMQT01000004.1"/>
</dbReference>
<feature type="region of interest" description="Disordered" evidence="1">
    <location>
        <begin position="84"/>
        <end position="109"/>
    </location>
</feature>